<comment type="subcellular location">
    <subcellularLocation>
        <location evidence="1">Cell membrane</location>
        <topology evidence="1">Multi-pass membrane protein</topology>
    </subcellularLocation>
</comment>
<evidence type="ECO:0000256" key="4">
    <source>
        <dbReference type="ARBA" id="ARBA00022692"/>
    </source>
</evidence>
<feature type="transmembrane region" description="Helical" evidence="7">
    <location>
        <begin position="206"/>
        <end position="228"/>
    </location>
</feature>
<feature type="transmembrane region" description="Helical" evidence="7">
    <location>
        <begin position="144"/>
        <end position="162"/>
    </location>
</feature>
<keyword evidence="4 7" id="KW-0812">Transmembrane</keyword>
<feature type="transmembrane region" description="Helical" evidence="7">
    <location>
        <begin position="72"/>
        <end position="91"/>
    </location>
</feature>
<protein>
    <submittedName>
        <fullName evidence="9">Surface polysaccharide O-acyltransferase, integral membrane enzyme</fullName>
    </submittedName>
</protein>
<accession>A0A1I4YKI2</accession>
<dbReference type="AlphaFoldDB" id="A0A1I4YKI2"/>
<evidence type="ECO:0000256" key="2">
    <source>
        <dbReference type="ARBA" id="ARBA00007400"/>
    </source>
</evidence>
<organism evidence="9 10">
    <name type="scientific">Izhakiella capsodis</name>
    <dbReference type="NCBI Taxonomy" id="1367852"/>
    <lineage>
        <taxon>Bacteria</taxon>
        <taxon>Pseudomonadati</taxon>
        <taxon>Pseudomonadota</taxon>
        <taxon>Gammaproteobacteria</taxon>
        <taxon>Enterobacterales</taxon>
        <taxon>Erwiniaceae</taxon>
        <taxon>Izhakiella</taxon>
    </lineage>
</organism>
<keyword evidence="10" id="KW-1185">Reference proteome</keyword>
<dbReference type="PANTHER" id="PTHR40074:SF2">
    <property type="entry name" value="O-ACETYLTRANSFERASE WECH"/>
    <property type="match status" value="1"/>
</dbReference>
<feature type="transmembrane region" description="Helical" evidence="7">
    <location>
        <begin position="182"/>
        <end position="199"/>
    </location>
</feature>
<feature type="transmembrane region" description="Helical" evidence="7">
    <location>
        <begin position="111"/>
        <end position="132"/>
    </location>
</feature>
<dbReference type="PANTHER" id="PTHR40074">
    <property type="entry name" value="O-ACETYLTRANSFERASE WECH"/>
    <property type="match status" value="1"/>
</dbReference>
<dbReference type="EMBL" id="FOVC01000006">
    <property type="protein sequence ID" value="SFN38090.1"/>
    <property type="molecule type" value="Genomic_DNA"/>
</dbReference>
<comment type="similarity">
    <text evidence="2">Belongs to the acyltransferase 3 family.</text>
</comment>
<feature type="transmembrane region" description="Helical" evidence="7">
    <location>
        <begin position="308"/>
        <end position="333"/>
    </location>
</feature>
<evidence type="ECO:0000256" key="6">
    <source>
        <dbReference type="ARBA" id="ARBA00023136"/>
    </source>
</evidence>
<gene>
    <name evidence="9" type="ORF">SAMN05216516_106145</name>
</gene>
<keyword evidence="9" id="KW-0012">Acyltransferase</keyword>
<proteinExistence type="inferred from homology"/>
<evidence type="ECO:0000259" key="8">
    <source>
        <dbReference type="Pfam" id="PF01757"/>
    </source>
</evidence>
<reference evidence="10" key="1">
    <citation type="submission" date="2016-10" db="EMBL/GenBank/DDBJ databases">
        <authorList>
            <person name="Varghese N."/>
            <person name="Submissions S."/>
        </authorList>
    </citation>
    <scope>NUCLEOTIDE SEQUENCE [LARGE SCALE GENOMIC DNA]</scope>
    <source>
        <strain evidence="10">N6PO6</strain>
    </source>
</reference>
<dbReference type="GO" id="GO:0005886">
    <property type="term" value="C:plasma membrane"/>
    <property type="evidence" value="ECO:0007669"/>
    <property type="project" value="UniProtKB-SubCell"/>
</dbReference>
<evidence type="ECO:0000313" key="9">
    <source>
        <dbReference type="EMBL" id="SFN38090.1"/>
    </source>
</evidence>
<evidence type="ECO:0000256" key="3">
    <source>
        <dbReference type="ARBA" id="ARBA00022475"/>
    </source>
</evidence>
<dbReference type="Proteomes" id="UP000242222">
    <property type="component" value="Unassembled WGS sequence"/>
</dbReference>
<evidence type="ECO:0000256" key="7">
    <source>
        <dbReference type="SAM" id="Phobius"/>
    </source>
</evidence>
<keyword evidence="5 7" id="KW-1133">Transmembrane helix</keyword>
<feature type="domain" description="Acyltransferase 3" evidence="8">
    <location>
        <begin position="11"/>
        <end position="327"/>
    </location>
</feature>
<dbReference type="STRING" id="1367852.SAMN05216516_106145"/>
<sequence length="337" mass="38566">MENTNIKLITLLATFFVTLLSTVATPFSYFHLAWSVSVAYEAIGRMAYPLFLLIAGYMSLHEDESLIDTLKNRVVNLLIPLISWSIVYQLYDYFINGYNHSVSIFTLLSHPAYSHLWFIYTMILLYLITPMLNTFIQNGSRQRLNYILILWFTIASVYMLFNNIKESLLLGHSISHPSNIDLVVYFSGYYILGGVIHRFKITPKIPISALIFVLSTVLTAILTYSLSISTFAPNQIFLDYSAPTLVIVSVSFFFMLLRLKIKLSNTQEKIINTLSEYSMGIFFIHLLILQSLLRYLNINFEGQYSILTIPAMALLVYTLSTMIVTVIHLIPVLRKAV</sequence>
<evidence type="ECO:0000313" key="10">
    <source>
        <dbReference type="Proteomes" id="UP000242222"/>
    </source>
</evidence>
<feature type="transmembrane region" description="Helical" evidence="7">
    <location>
        <begin position="277"/>
        <end position="296"/>
    </location>
</feature>
<dbReference type="RefSeq" id="WP_230479575.1">
    <property type="nucleotide sequence ID" value="NZ_FOVC01000006.1"/>
</dbReference>
<name>A0A1I4YKI2_9GAMM</name>
<evidence type="ECO:0000256" key="5">
    <source>
        <dbReference type="ARBA" id="ARBA00022989"/>
    </source>
</evidence>
<dbReference type="GO" id="GO:0016413">
    <property type="term" value="F:O-acetyltransferase activity"/>
    <property type="evidence" value="ECO:0007669"/>
    <property type="project" value="TreeGrafter"/>
</dbReference>
<dbReference type="InterPro" id="IPR002656">
    <property type="entry name" value="Acyl_transf_3_dom"/>
</dbReference>
<dbReference type="Pfam" id="PF01757">
    <property type="entry name" value="Acyl_transf_3"/>
    <property type="match status" value="1"/>
</dbReference>
<evidence type="ECO:0000256" key="1">
    <source>
        <dbReference type="ARBA" id="ARBA00004651"/>
    </source>
</evidence>
<keyword evidence="3" id="KW-1003">Cell membrane</keyword>
<keyword evidence="6 7" id="KW-0472">Membrane</keyword>
<feature type="transmembrane region" description="Helical" evidence="7">
    <location>
        <begin position="42"/>
        <end position="60"/>
    </location>
</feature>
<keyword evidence="9" id="KW-0808">Transferase</keyword>
<dbReference type="GO" id="GO:0009246">
    <property type="term" value="P:enterobacterial common antigen biosynthetic process"/>
    <property type="evidence" value="ECO:0007669"/>
    <property type="project" value="TreeGrafter"/>
</dbReference>
<feature type="transmembrane region" description="Helical" evidence="7">
    <location>
        <begin position="240"/>
        <end position="257"/>
    </location>
</feature>